<sequence length="128" mass="13232">MSASTIIPIHAANTAAHQDHDGCSACLDSAAGPVCRSDIGAPCITPALHGPAEELQRVMQALDQALAVRTDGGLGASGLIHSLRLADGEVELILTVAPRCGGARLADSAFQALRRLLPDTDIYVRHAC</sequence>
<evidence type="ECO:0008006" key="3">
    <source>
        <dbReference type="Google" id="ProtNLM"/>
    </source>
</evidence>
<name>A0ABU9C1L6_9BURK</name>
<evidence type="ECO:0000313" key="2">
    <source>
        <dbReference type="Proteomes" id="UP001379945"/>
    </source>
</evidence>
<protein>
    <recommendedName>
        <fullName evidence="3">NIF system FeS cluster assembly NifU N-terminal domain-containing protein</fullName>
    </recommendedName>
</protein>
<evidence type="ECO:0000313" key="1">
    <source>
        <dbReference type="EMBL" id="MEK8045501.1"/>
    </source>
</evidence>
<comment type="caution">
    <text evidence="1">The sequence shown here is derived from an EMBL/GenBank/DDBJ whole genome shotgun (WGS) entry which is preliminary data.</text>
</comment>
<accession>A0ABU9C1L6</accession>
<organism evidence="1 2">
    <name type="scientific">Ideonella margarita</name>
    <dbReference type="NCBI Taxonomy" id="2984191"/>
    <lineage>
        <taxon>Bacteria</taxon>
        <taxon>Pseudomonadati</taxon>
        <taxon>Pseudomonadota</taxon>
        <taxon>Betaproteobacteria</taxon>
        <taxon>Burkholderiales</taxon>
        <taxon>Sphaerotilaceae</taxon>
        <taxon>Ideonella</taxon>
    </lineage>
</organism>
<dbReference type="RefSeq" id="WP_341397695.1">
    <property type="nucleotide sequence ID" value="NZ_JBBUTI010000002.1"/>
</dbReference>
<gene>
    <name evidence="1" type="ORF">AACH00_03965</name>
</gene>
<dbReference type="Proteomes" id="UP001379945">
    <property type="component" value="Unassembled WGS sequence"/>
</dbReference>
<reference evidence="1 2" key="1">
    <citation type="submission" date="2024-04" db="EMBL/GenBank/DDBJ databases">
        <title>Novel species of the genus Ideonella isolated from streams.</title>
        <authorList>
            <person name="Lu H."/>
        </authorList>
    </citation>
    <scope>NUCLEOTIDE SEQUENCE [LARGE SCALE GENOMIC DNA]</scope>
    <source>
        <strain evidence="1 2">LYT19W</strain>
    </source>
</reference>
<dbReference type="EMBL" id="JBBUTI010000002">
    <property type="protein sequence ID" value="MEK8045501.1"/>
    <property type="molecule type" value="Genomic_DNA"/>
</dbReference>
<keyword evidence="2" id="KW-1185">Reference proteome</keyword>
<proteinExistence type="predicted"/>